<gene>
    <name evidence="2" type="ORF">CPter91_0176</name>
</gene>
<dbReference type="SUPFAM" id="SSF51735">
    <property type="entry name" value="NAD(P)-binding Rossmann-fold domains"/>
    <property type="match status" value="1"/>
</dbReference>
<sequence length="375" mass="40648">MDSADMILITGATGFLGGATVVQAIQAGLAPRLLLLVRAQDPAQGMDRLQVQLKRLGAGDSELAQLRLSQILCGDLSALDGIAADPRLQRVSTVIHCAALATFANHPALETTNVDGTLALAAMMQGRPRLRRFLYVGTAMACGTHSASDHSIPEIANLSLAQEDHLVPYTRSKAIGERLLRQRFPQLPLVVLRPSIVVGHTKLGCTPSQSIFWVFMAWQKLGALTAAMHDKIDVVPVDWCAGAILHLALKDKLAQPVFHLSAGTQSSRSFRQIDSALAVAGMGNVCGRDYEQIGVGKIDLLLPRIKIRIPDCSPRLLMRALKLYGEFAKLNYVFCNKNLLAEGVPSAPPFTDYIGLCATSTRHIPIGEQMKWDFK</sequence>
<feature type="domain" description="Thioester reductase (TE)" evidence="1">
    <location>
        <begin position="9"/>
        <end position="244"/>
    </location>
</feature>
<dbReference type="GO" id="GO:0035336">
    <property type="term" value="P:long-chain fatty-acyl-CoA metabolic process"/>
    <property type="evidence" value="ECO:0007669"/>
    <property type="project" value="TreeGrafter"/>
</dbReference>
<dbReference type="InterPro" id="IPR013120">
    <property type="entry name" value="FAR_NAD-bd"/>
</dbReference>
<dbReference type="PANTHER" id="PTHR11011:SF45">
    <property type="entry name" value="FATTY ACYL-COA REDUCTASE CG8306-RELATED"/>
    <property type="match status" value="1"/>
</dbReference>
<organism evidence="2 3">
    <name type="scientific">Collimonas pratensis</name>
    <dbReference type="NCBI Taxonomy" id="279113"/>
    <lineage>
        <taxon>Bacteria</taxon>
        <taxon>Pseudomonadati</taxon>
        <taxon>Pseudomonadota</taxon>
        <taxon>Betaproteobacteria</taxon>
        <taxon>Burkholderiales</taxon>
        <taxon>Oxalobacteraceae</taxon>
        <taxon>Collimonas</taxon>
    </lineage>
</organism>
<dbReference type="Pfam" id="PF07993">
    <property type="entry name" value="NAD_binding_4"/>
    <property type="match status" value="1"/>
</dbReference>
<dbReference type="GO" id="GO:0080019">
    <property type="term" value="F:alcohol-forming very long-chain fatty acyl-CoA reductase activity"/>
    <property type="evidence" value="ECO:0007669"/>
    <property type="project" value="InterPro"/>
</dbReference>
<dbReference type="PATRIC" id="fig|279113.9.peg.177"/>
<dbReference type="Proteomes" id="UP000074561">
    <property type="component" value="Chromosome"/>
</dbReference>
<evidence type="ECO:0000313" key="3">
    <source>
        <dbReference type="Proteomes" id="UP000074561"/>
    </source>
</evidence>
<dbReference type="STRING" id="279113.CPter91_0176"/>
<dbReference type="Gene3D" id="3.40.50.720">
    <property type="entry name" value="NAD(P)-binding Rossmann-like Domain"/>
    <property type="match status" value="1"/>
</dbReference>
<proteinExistence type="predicted"/>
<name>A0A127PY99_9BURK</name>
<protein>
    <submittedName>
        <fullName evidence="2">Short chain dehydrogenase family protein</fullName>
    </submittedName>
</protein>
<dbReference type="InterPro" id="IPR036291">
    <property type="entry name" value="NAD(P)-bd_dom_sf"/>
</dbReference>
<dbReference type="PANTHER" id="PTHR11011">
    <property type="entry name" value="MALE STERILITY PROTEIN 2-RELATED"/>
    <property type="match status" value="1"/>
</dbReference>
<dbReference type="InterPro" id="IPR026055">
    <property type="entry name" value="FAR"/>
</dbReference>
<evidence type="ECO:0000313" key="2">
    <source>
        <dbReference type="EMBL" id="AMP02575.1"/>
    </source>
</evidence>
<dbReference type="KEGG" id="cpra:CPter91_0176"/>
<reference evidence="2 3" key="1">
    <citation type="submission" date="2015-11" db="EMBL/GenBank/DDBJ databases">
        <title>Exploring the genomic traits of fungus-feeding bacterial genus Collimonas.</title>
        <authorList>
            <person name="Song C."/>
            <person name="Schmidt R."/>
            <person name="de Jager V."/>
            <person name="Krzyzanowska D."/>
            <person name="Jongedijk E."/>
            <person name="Cankar K."/>
            <person name="Beekwilder J."/>
            <person name="van Veen A."/>
            <person name="de Boer W."/>
            <person name="van Veen J.A."/>
            <person name="Garbeva P."/>
        </authorList>
    </citation>
    <scope>NUCLEOTIDE SEQUENCE [LARGE SCALE GENOMIC DNA]</scope>
    <source>
        <strain evidence="2 3">Ter91</strain>
    </source>
</reference>
<dbReference type="OrthoDB" id="6286537at2"/>
<accession>A0A127PY99</accession>
<evidence type="ECO:0000259" key="1">
    <source>
        <dbReference type="Pfam" id="PF07993"/>
    </source>
</evidence>
<dbReference type="AlphaFoldDB" id="A0A127PY99"/>
<dbReference type="EMBL" id="CP013234">
    <property type="protein sequence ID" value="AMP02575.1"/>
    <property type="molecule type" value="Genomic_DNA"/>
</dbReference>
<dbReference type="RefSeq" id="WP_061935706.1">
    <property type="nucleotide sequence ID" value="NZ_CP013234.1"/>
</dbReference>